<reference evidence="1 2" key="2">
    <citation type="journal article" date="2022" name="Mol. Ecol. Resour.">
        <title>The genomes of chicory, endive, great burdock and yacon provide insights into Asteraceae paleo-polyploidization history and plant inulin production.</title>
        <authorList>
            <person name="Fan W."/>
            <person name="Wang S."/>
            <person name="Wang H."/>
            <person name="Wang A."/>
            <person name="Jiang F."/>
            <person name="Liu H."/>
            <person name="Zhao H."/>
            <person name="Xu D."/>
            <person name="Zhang Y."/>
        </authorList>
    </citation>
    <scope>NUCLEOTIDE SEQUENCE [LARGE SCALE GENOMIC DNA]</scope>
    <source>
        <strain evidence="2">cv. Punajuju</strain>
        <tissue evidence="1">Leaves</tissue>
    </source>
</reference>
<protein>
    <submittedName>
        <fullName evidence="1">Uncharacterized protein</fullName>
    </submittedName>
</protein>
<accession>A0ACB9G5N5</accession>
<name>A0ACB9G5N5_CICIN</name>
<comment type="caution">
    <text evidence="1">The sequence shown here is derived from an EMBL/GenBank/DDBJ whole genome shotgun (WGS) entry which is preliminary data.</text>
</comment>
<reference evidence="2" key="1">
    <citation type="journal article" date="2022" name="Mol. Ecol. Resour.">
        <title>The genomes of chicory, endive, great burdock and yacon provide insights into Asteraceae palaeo-polyploidization history and plant inulin production.</title>
        <authorList>
            <person name="Fan W."/>
            <person name="Wang S."/>
            <person name="Wang H."/>
            <person name="Wang A."/>
            <person name="Jiang F."/>
            <person name="Liu H."/>
            <person name="Zhao H."/>
            <person name="Xu D."/>
            <person name="Zhang Y."/>
        </authorList>
    </citation>
    <scope>NUCLEOTIDE SEQUENCE [LARGE SCALE GENOMIC DNA]</scope>
    <source>
        <strain evidence="2">cv. Punajuju</strain>
    </source>
</reference>
<evidence type="ECO:0000313" key="1">
    <source>
        <dbReference type="EMBL" id="KAI3778729.1"/>
    </source>
</evidence>
<dbReference type="EMBL" id="CM042010">
    <property type="protein sequence ID" value="KAI3778729.1"/>
    <property type="molecule type" value="Genomic_DNA"/>
</dbReference>
<dbReference type="Proteomes" id="UP001055811">
    <property type="component" value="Linkage Group LG02"/>
</dbReference>
<keyword evidence="2" id="KW-1185">Reference proteome</keyword>
<evidence type="ECO:0000313" key="2">
    <source>
        <dbReference type="Proteomes" id="UP001055811"/>
    </source>
</evidence>
<organism evidence="1 2">
    <name type="scientific">Cichorium intybus</name>
    <name type="common">Chicory</name>
    <dbReference type="NCBI Taxonomy" id="13427"/>
    <lineage>
        <taxon>Eukaryota</taxon>
        <taxon>Viridiplantae</taxon>
        <taxon>Streptophyta</taxon>
        <taxon>Embryophyta</taxon>
        <taxon>Tracheophyta</taxon>
        <taxon>Spermatophyta</taxon>
        <taxon>Magnoliopsida</taxon>
        <taxon>eudicotyledons</taxon>
        <taxon>Gunneridae</taxon>
        <taxon>Pentapetalae</taxon>
        <taxon>asterids</taxon>
        <taxon>campanulids</taxon>
        <taxon>Asterales</taxon>
        <taxon>Asteraceae</taxon>
        <taxon>Cichorioideae</taxon>
        <taxon>Cichorieae</taxon>
        <taxon>Cichoriinae</taxon>
        <taxon>Cichorium</taxon>
    </lineage>
</organism>
<proteinExistence type="predicted"/>
<gene>
    <name evidence="1" type="ORF">L2E82_08112</name>
</gene>
<sequence>MARPDQQPQSQPDEPHPQTQIQLTETSQTEDHSQVIIMNQSESQATHTPISKVQVLAIVSLTIRVATWICLLASLIVLASNTSTIKGLYRDVKIGFNDIYAYRYMMSAIVIGFAYTCLQVSLEIYQVSMRERATIRIGHPMIIFFGDKFLLCVLATGVGAAFGATFDLKKNLDDLDDYLESIGEPIISQLRTKLDNFFNMAYVSAGLLLIAFLCSIASSILSSFALKKK</sequence>